<evidence type="ECO:0000313" key="3">
    <source>
        <dbReference type="Proteomes" id="UP001430953"/>
    </source>
</evidence>
<protein>
    <submittedName>
        <fullName evidence="2">Uncharacterized protein</fullName>
    </submittedName>
</protein>
<evidence type="ECO:0000313" key="2">
    <source>
        <dbReference type="EMBL" id="KAL0117106.1"/>
    </source>
</evidence>
<dbReference type="Proteomes" id="UP001430953">
    <property type="component" value="Unassembled WGS sequence"/>
</dbReference>
<proteinExistence type="predicted"/>
<feature type="region of interest" description="Disordered" evidence="1">
    <location>
        <begin position="1"/>
        <end position="29"/>
    </location>
</feature>
<comment type="caution">
    <text evidence="2">The sequence shown here is derived from an EMBL/GenBank/DDBJ whole genome shotgun (WGS) entry which is preliminary data.</text>
</comment>
<feature type="compositionally biased region" description="Low complexity" evidence="1">
    <location>
        <begin position="18"/>
        <end position="28"/>
    </location>
</feature>
<name>A0AAW2FSG1_9HYME</name>
<dbReference type="EMBL" id="JADYXP020000009">
    <property type="protein sequence ID" value="KAL0117106.1"/>
    <property type="molecule type" value="Genomic_DNA"/>
</dbReference>
<gene>
    <name evidence="2" type="ORF">PUN28_010146</name>
</gene>
<reference evidence="2 3" key="1">
    <citation type="submission" date="2023-03" db="EMBL/GenBank/DDBJ databases">
        <title>High recombination rates correlate with genetic variation in Cardiocondyla obscurior ants.</title>
        <authorList>
            <person name="Errbii M."/>
        </authorList>
    </citation>
    <scope>NUCLEOTIDE SEQUENCE [LARGE SCALE GENOMIC DNA]</scope>
    <source>
        <strain evidence="2">Alpha-2009</strain>
        <tissue evidence="2">Whole body</tissue>
    </source>
</reference>
<keyword evidence="3" id="KW-1185">Reference proteome</keyword>
<accession>A0AAW2FSG1</accession>
<evidence type="ECO:0000256" key="1">
    <source>
        <dbReference type="SAM" id="MobiDB-lite"/>
    </source>
</evidence>
<sequence>MRNSLRPVVSGLSRNRCSPGPGSSVSSSRDLSIDELVDAFFQRSDRKISVCRVIDRLSRWREDPTITPDLHRSAAALSPLTPAAISTVNRHVI</sequence>
<dbReference type="AlphaFoldDB" id="A0AAW2FSG1"/>
<organism evidence="2 3">
    <name type="scientific">Cardiocondyla obscurior</name>
    <dbReference type="NCBI Taxonomy" id="286306"/>
    <lineage>
        <taxon>Eukaryota</taxon>
        <taxon>Metazoa</taxon>
        <taxon>Ecdysozoa</taxon>
        <taxon>Arthropoda</taxon>
        <taxon>Hexapoda</taxon>
        <taxon>Insecta</taxon>
        <taxon>Pterygota</taxon>
        <taxon>Neoptera</taxon>
        <taxon>Endopterygota</taxon>
        <taxon>Hymenoptera</taxon>
        <taxon>Apocrita</taxon>
        <taxon>Aculeata</taxon>
        <taxon>Formicoidea</taxon>
        <taxon>Formicidae</taxon>
        <taxon>Myrmicinae</taxon>
        <taxon>Cardiocondyla</taxon>
    </lineage>
</organism>